<dbReference type="GO" id="GO:0004022">
    <property type="term" value="F:alcohol dehydrogenase (NAD+) activity"/>
    <property type="evidence" value="ECO:0007669"/>
    <property type="project" value="TreeGrafter"/>
</dbReference>
<keyword evidence="6" id="KW-1185">Reference proteome</keyword>
<dbReference type="GO" id="GO:0018506">
    <property type="term" value="F:maleylacetate reductase activity"/>
    <property type="evidence" value="ECO:0007669"/>
    <property type="project" value="InterPro"/>
</dbReference>
<evidence type="ECO:0000313" key="5">
    <source>
        <dbReference type="EMBL" id="TVY91170.1"/>
    </source>
</evidence>
<dbReference type="Proteomes" id="UP000315522">
    <property type="component" value="Unassembled WGS sequence"/>
</dbReference>
<dbReference type="EMBL" id="QGML01000625">
    <property type="protein sequence ID" value="TVY91170.1"/>
    <property type="molecule type" value="Genomic_DNA"/>
</dbReference>
<reference evidence="5 6" key="1">
    <citation type="submission" date="2018-05" db="EMBL/GenBank/DDBJ databases">
        <title>Genome sequencing and assembly of the regulated plant pathogen Lachnellula willkommii and related sister species for the development of diagnostic species identification markers.</title>
        <authorList>
            <person name="Giroux E."/>
            <person name="Bilodeau G."/>
        </authorList>
    </citation>
    <scope>NUCLEOTIDE SEQUENCE [LARGE SCALE GENOMIC DNA]</scope>
    <source>
        <strain evidence="5 6">CBS 172.35</strain>
    </source>
</reference>
<dbReference type="SFLD" id="SFLDS00032">
    <property type="entry name" value="Radical_SAM_3-amino-3-carboxyp"/>
    <property type="match status" value="1"/>
</dbReference>
<evidence type="ECO:0000259" key="4">
    <source>
        <dbReference type="Pfam" id="PF25137"/>
    </source>
</evidence>
<evidence type="ECO:0000256" key="1">
    <source>
        <dbReference type="ARBA" id="ARBA00023002"/>
    </source>
</evidence>
<dbReference type="InterPro" id="IPR034786">
    <property type="entry name" value="MAR"/>
</dbReference>
<dbReference type="InterPro" id="IPR039697">
    <property type="entry name" value="Alcohol_dehydrogenase_Fe"/>
</dbReference>
<dbReference type="GO" id="GO:0046872">
    <property type="term" value="F:metal ion binding"/>
    <property type="evidence" value="ECO:0007669"/>
    <property type="project" value="InterPro"/>
</dbReference>
<dbReference type="GO" id="GO:0005739">
    <property type="term" value="C:mitochondrion"/>
    <property type="evidence" value="ECO:0007669"/>
    <property type="project" value="TreeGrafter"/>
</dbReference>
<evidence type="ECO:0000256" key="2">
    <source>
        <dbReference type="ARBA" id="ARBA00023027"/>
    </source>
</evidence>
<dbReference type="PANTHER" id="PTHR11496">
    <property type="entry name" value="ALCOHOL DEHYDROGENASE"/>
    <property type="match status" value="1"/>
</dbReference>
<gene>
    <name evidence="5" type="primary">tfdF</name>
    <name evidence="5" type="ORF">LAWI1_G002150</name>
</gene>
<dbReference type="Pfam" id="PF00465">
    <property type="entry name" value="Fe-ADH"/>
    <property type="match status" value="1"/>
</dbReference>
<dbReference type="GO" id="GO:0090560">
    <property type="term" value="F:2-(3-amino-3-carboxypropyl)histidine synthase activity"/>
    <property type="evidence" value="ECO:0007669"/>
    <property type="project" value="InterPro"/>
</dbReference>
<name>A0A559MDY1_9HELO</name>
<feature type="domain" description="Alcohol dehydrogenase iron-type/glycerol dehydrogenase GldA" evidence="3">
    <location>
        <begin position="16"/>
        <end position="158"/>
    </location>
</feature>
<dbReference type="SUPFAM" id="SSF56796">
    <property type="entry name" value="Dehydroquinate synthase-like"/>
    <property type="match status" value="1"/>
</dbReference>
<feature type="domain" description="Fe-containing alcohol dehydrogenase-like C-terminal" evidence="4">
    <location>
        <begin position="180"/>
        <end position="335"/>
    </location>
</feature>
<evidence type="ECO:0000313" key="6">
    <source>
        <dbReference type="Proteomes" id="UP000315522"/>
    </source>
</evidence>
<sequence>MADVTRIDPFVYNVSPSRVIFGSGSIKKLAAELQRQKLSSPLLLSTPQQVSQVEELSKQLNGKIAGIFSEATMHTPSHITEKALSYTDEVKADSVVSIGGGSTIGLGKAISIRTGMPHICIPTTYAGSEMTPILGETENGLKKTRSDPKILPGVVIYDVDLTMTLPTSMSATSGVNAIAHSESIKSLAVSLPIVVRDPADTLARTSAQYGAWLAGLCLGSVGMGLHHKLCHTLGGSFNMPHAETHTIVLPHAIAFNAPYIPEILKILAQALPESNGDAIAGLNILLESLRVERSLAAFGFKEEDIEKAAEIACANEYPNPRPIKKGPIQELIRRIWAGEPAMANL</sequence>
<keyword evidence="1" id="KW-0560">Oxidoreductase</keyword>
<dbReference type="Gene3D" id="1.20.1090.10">
    <property type="entry name" value="Dehydroquinate synthase-like - alpha domain"/>
    <property type="match status" value="1"/>
</dbReference>
<dbReference type="InterPro" id="IPR001670">
    <property type="entry name" value="ADH_Fe/GldA"/>
</dbReference>
<protein>
    <submittedName>
        <fullName evidence="5">Maleylacetate reductase</fullName>
    </submittedName>
</protein>
<evidence type="ECO:0000259" key="3">
    <source>
        <dbReference type="Pfam" id="PF00465"/>
    </source>
</evidence>
<dbReference type="GO" id="GO:0017183">
    <property type="term" value="P:protein histidyl modification to diphthamide"/>
    <property type="evidence" value="ECO:0007669"/>
    <property type="project" value="InterPro"/>
</dbReference>
<dbReference type="InterPro" id="IPR016435">
    <property type="entry name" value="DPH1/DPH2"/>
</dbReference>
<proteinExistence type="predicted"/>
<dbReference type="PANTHER" id="PTHR11496:SF105">
    <property type="entry name" value="REDUCTASE, PUTATIVE (AFU_ORTHOLOGUE AFUA_6G07090)-RELATED"/>
    <property type="match status" value="1"/>
</dbReference>
<organism evidence="5 6">
    <name type="scientific">Lachnellula willkommii</name>
    <dbReference type="NCBI Taxonomy" id="215461"/>
    <lineage>
        <taxon>Eukaryota</taxon>
        <taxon>Fungi</taxon>
        <taxon>Dikarya</taxon>
        <taxon>Ascomycota</taxon>
        <taxon>Pezizomycotina</taxon>
        <taxon>Leotiomycetes</taxon>
        <taxon>Helotiales</taxon>
        <taxon>Lachnaceae</taxon>
        <taxon>Lachnellula</taxon>
    </lineage>
</organism>
<comment type="caution">
    <text evidence="5">The sequence shown here is derived from an EMBL/GenBank/DDBJ whole genome shotgun (WGS) entry which is preliminary data.</text>
</comment>
<dbReference type="Pfam" id="PF25137">
    <property type="entry name" value="ADH_Fe_C"/>
    <property type="match status" value="1"/>
</dbReference>
<accession>A0A559MDY1</accession>
<dbReference type="AlphaFoldDB" id="A0A559MDY1"/>
<dbReference type="CDD" id="cd08177">
    <property type="entry name" value="MAR"/>
    <property type="match status" value="1"/>
</dbReference>
<keyword evidence="2" id="KW-0520">NAD</keyword>
<dbReference type="InterPro" id="IPR056798">
    <property type="entry name" value="ADH_Fe_C"/>
</dbReference>
<dbReference type="Gene3D" id="3.40.50.1970">
    <property type="match status" value="1"/>
</dbReference>